<sequence>MNTKVLFTTKANSLSGMIGNKNGNILVGDKAFEFYNNRNPEDYIQIPWGEIVRVRAQIFFKDKYIRGFFIDTKSAGSYNFVVKNAGKTLKTMRDFLGNEKIVRNKPVLSLKRLFEWLKKRKKNSIKNKNGLT</sequence>
<dbReference type="STRING" id="634994.GCWU000323_01899"/>
<reference evidence="1 2" key="1">
    <citation type="submission" date="2009-09" db="EMBL/GenBank/DDBJ databases">
        <authorList>
            <person name="Weinstock G."/>
            <person name="Sodergren E."/>
            <person name="Clifton S."/>
            <person name="Fulton L."/>
            <person name="Fulton B."/>
            <person name="Courtney L."/>
            <person name="Fronick C."/>
            <person name="Harrison M."/>
            <person name="Strong C."/>
            <person name="Farmer C."/>
            <person name="Delahaunty K."/>
            <person name="Markovic C."/>
            <person name="Hall O."/>
            <person name="Minx P."/>
            <person name="Tomlinson C."/>
            <person name="Mitreva M."/>
            <person name="Nelson J."/>
            <person name="Hou S."/>
            <person name="Wollam A."/>
            <person name="Pepin K.H."/>
            <person name="Johnson M."/>
            <person name="Bhonagiri V."/>
            <person name="Nash W.E."/>
            <person name="Warren W."/>
            <person name="Chinwalla A."/>
            <person name="Mardis E.R."/>
            <person name="Wilson R.K."/>
        </authorList>
    </citation>
    <scope>NUCLEOTIDE SEQUENCE [LARGE SCALE GENOMIC DNA]</scope>
    <source>
        <strain evidence="1 2">F0254</strain>
    </source>
</reference>
<organism evidence="1 2">
    <name type="scientific">Leptotrichia hofstadii F0254</name>
    <dbReference type="NCBI Taxonomy" id="634994"/>
    <lineage>
        <taxon>Bacteria</taxon>
        <taxon>Fusobacteriati</taxon>
        <taxon>Fusobacteriota</taxon>
        <taxon>Fusobacteriia</taxon>
        <taxon>Fusobacteriales</taxon>
        <taxon>Leptotrichiaceae</taxon>
        <taxon>Leptotrichia</taxon>
    </lineage>
</organism>
<dbReference type="HOGENOM" id="CLU_132588_0_0_0"/>
<name>C9MZA2_9FUSO</name>
<dbReference type="Pfam" id="PF06115">
    <property type="entry name" value="DUF956"/>
    <property type="match status" value="1"/>
</dbReference>
<dbReference type="EMBL" id="ACVB02000018">
    <property type="protein sequence ID" value="EEX74090.1"/>
    <property type="molecule type" value="Genomic_DNA"/>
</dbReference>
<dbReference type="InterPro" id="IPR010360">
    <property type="entry name" value="DUF956"/>
</dbReference>
<evidence type="ECO:0000313" key="2">
    <source>
        <dbReference type="Proteomes" id="UP000006233"/>
    </source>
</evidence>
<gene>
    <name evidence="1" type="ORF">GCWU000323_01899</name>
</gene>
<accession>C9MZA2</accession>
<protein>
    <submittedName>
        <fullName evidence="1">Uncharacterized protein</fullName>
    </submittedName>
</protein>
<comment type="caution">
    <text evidence="1">The sequence shown here is derived from an EMBL/GenBank/DDBJ whole genome shotgun (WGS) entry which is preliminary data.</text>
</comment>
<proteinExistence type="predicted"/>
<dbReference type="eggNOG" id="COG4687">
    <property type="taxonomic scope" value="Bacteria"/>
</dbReference>
<dbReference type="AlphaFoldDB" id="C9MZA2"/>
<evidence type="ECO:0000313" key="1">
    <source>
        <dbReference type="EMBL" id="EEX74090.1"/>
    </source>
</evidence>
<dbReference type="Proteomes" id="UP000006233">
    <property type="component" value="Unassembled WGS sequence"/>
</dbReference>